<comment type="similarity">
    <text evidence="1 5">Belongs to the flavin oxidoreductase frp family.</text>
</comment>
<evidence type="ECO:0000313" key="9">
    <source>
        <dbReference type="EMBL" id="VDG76567.1"/>
    </source>
</evidence>
<dbReference type="EMBL" id="UYIO01000001">
    <property type="protein sequence ID" value="VDG76567.1"/>
    <property type="molecule type" value="Genomic_DNA"/>
</dbReference>
<dbReference type="Proteomes" id="UP000269974">
    <property type="component" value="Unassembled WGS sequence"/>
</dbReference>
<evidence type="ECO:0000259" key="6">
    <source>
        <dbReference type="Pfam" id="PF00881"/>
    </source>
</evidence>
<keyword evidence="2 5" id="KW-0285">Flavoprotein</keyword>
<dbReference type="InterPro" id="IPR016446">
    <property type="entry name" value="Flavin_OxRdtase_Frp"/>
</dbReference>
<keyword evidence="5" id="KW-0521">NADP</keyword>
<evidence type="ECO:0000256" key="4">
    <source>
        <dbReference type="ARBA" id="ARBA00023002"/>
    </source>
</evidence>
<dbReference type="AlphaFoldDB" id="A0A1G7BJ68"/>
<dbReference type="EMBL" id="JAWNFU010000004">
    <property type="protein sequence ID" value="MDY5153720.1"/>
    <property type="molecule type" value="Genomic_DNA"/>
</dbReference>
<dbReference type="EMBL" id="FNAU01000005">
    <property type="protein sequence ID" value="SDE26496.1"/>
    <property type="molecule type" value="Genomic_DNA"/>
</dbReference>
<evidence type="ECO:0000313" key="10">
    <source>
        <dbReference type="Proteomes" id="UP000182744"/>
    </source>
</evidence>
<dbReference type="PANTHER" id="PTHR43425">
    <property type="entry name" value="OXYGEN-INSENSITIVE NADPH NITROREDUCTASE"/>
    <property type="match status" value="1"/>
</dbReference>
<protein>
    <submittedName>
        <fullName evidence="9">FMN-containing NADPH-linked nitro/flavin reductase</fullName>
        <ecNumber evidence="9">1.6.99.-</ecNumber>
    </submittedName>
    <submittedName>
        <fullName evidence="7">Nitroreductase family protein</fullName>
    </submittedName>
</protein>
<reference evidence="8" key="2">
    <citation type="submission" date="2016-10" db="EMBL/GenBank/DDBJ databases">
        <authorList>
            <person name="de Groot N.N."/>
        </authorList>
    </citation>
    <scope>NUCLEOTIDE SEQUENCE [LARGE SCALE GENOMIC DNA]</scope>
    <source>
        <strain evidence="8">DSM 20639</strain>
    </source>
</reference>
<evidence type="ECO:0000256" key="2">
    <source>
        <dbReference type="ARBA" id="ARBA00022630"/>
    </source>
</evidence>
<dbReference type="PANTHER" id="PTHR43425:SF2">
    <property type="entry name" value="OXYGEN-INSENSITIVE NADPH NITROREDUCTASE"/>
    <property type="match status" value="1"/>
</dbReference>
<evidence type="ECO:0000256" key="5">
    <source>
        <dbReference type="PIRNR" id="PIRNR005426"/>
    </source>
</evidence>
<proteinExistence type="inferred from homology"/>
<sequence length="253" mass="28027">MEMNSTIETQLDHRTIRKFTAEPISAETLAALQAAVNRTPSSQGLQHSSMIRVTDKEIAAQIAQVCTQDYVAQAPELWIFIVDTRRARRISQENGVSGMAASSYDAFTAAFTDACLMAQNLVVAAESLGLGTCFLGSIQNDTRRLIEILGLPKLTYPVLGVIFGHPAEEPEVKPRMAAELRMMENQYTEPESWTQALAAYDEQIKDWVDTRYGKKVGPFTETVASRMEHIAARRAENAQIILEQGFEFLPAGN</sequence>
<feature type="domain" description="Nitroreductase" evidence="6">
    <location>
        <begin position="13"/>
        <end position="165"/>
    </location>
</feature>
<evidence type="ECO:0000313" key="7">
    <source>
        <dbReference type="EMBL" id="MDY5153720.1"/>
    </source>
</evidence>
<dbReference type="Proteomes" id="UP001273799">
    <property type="component" value="Unassembled WGS sequence"/>
</dbReference>
<evidence type="ECO:0000256" key="1">
    <source>
        <dbReference type="ARBA" id="ARBA00008366"/>
    </source>
</evidence>
<name>A0A1G7BJ68_9ACTO</name>
<dbReference type="OrthoDB" id="3181400at2"/>
<keyword evidence="10" id="KW-1185">Reference proteome</keyword>
<accession>A0A1G7BJ68</accession>
<reference evidence="9 11" key="3">
    <citation type="submission" date="2018-11" db="EMBL/GenBank/DDBJ databases">
        <authorList>
            <consortium name="Pathogen Informatics"/>
        </authorList>
    </citation>
    <scope>NUCLEOTIDE SEQUENCE [LARGE SCALE GENOMIC DNA]</scope>
    <source>
        <strain evidence="9 11">NCTC10327</strain>
    </source>
</reference>
<evidence type="ECO:0000313" key="11">
    <source>
        <dbReference type="Proteomes" id="UP000269974"/>
    </source>
</evidence>
<dbReference type="Pfam" id="PF00881">
    <property type="entry name" value="Nitroreductase"/>
    <property type="match status" value="1"/>
</dbReference>
<dbReference type="PIRSF" id="PIRSF005426">
    <property type="entry name" value="Frp"/>
    <property type="match status" value="1"/>
</dbReference>
<reference evidence="7" key="4">
    <citation type="submission" date="2023-10" db="EMBL/GenBank/DDBJ databases">
        <title>Whole Genome based description of the genera Actinobaculum and Actinotignum reveals a complex phylogenetic relationship within the species included in the genus Actinotignum.</title>
        <authorList>
            <person name="Jensen C.S."/>
            <person name="Dargis R."/>
            <person name="Kemp M."/>
            <person name="Christensen J.J."/>
        </authorList>
    </citation>
    <scope>NUCLEOTIDE SEQUENCE</scope>
    <source>
        <strain evidence="7">Actinobaculum_suis_CCUG19206T</strain>
    </source>
</reference>
<dbReference type="Proteomes" id="UP000182744">
    <property type="component" value="Unassembled WGS sequence"/>
</dbReference>
<dbReference type="RefSeq" id="WP_083078540.1">
    <property type="nucleotide sequence ID" value="NZ_MASY01000030.1"/>
</dbReference>
<evidence type="ECO:0000256" key="3">
    <source>
        <dbReference type="ARBA" id="ARBA00022643"/>
    </source>
</evidence>
<organism evidence="8 10">
    <name type="scientific">Actinobaculum suis</name>
    <dbReference type="NCBI Taxonomy" id="1657"/>
    <lineage>
        <taxon>Bacteria</taxon>
        <taxon>Bacillati</taxon>
        <taxon>Actinomycetota</taxon>
        <taxon>Actinomycetes</taxon>
        <taxon>Actinomycetales</taxon>
        <taxon>Actinomycetaceae</taxon>
        <taxon>Actinobaculum</taxon>
    </lineage>
</organism>
<dbReference type="SUPFAM" id="SSF55469">
    <property type="entry name" value="FMN-dependent nitroreductase-like"/>
    <property type="match status" value="1"/>
</dbReference>
<keyword evidence="3 5" id="KW-0288">FMN</keyword>
<dbReference type="InterPro" id="IPR000415">
    <property type="entry name" value="Nitroreductase-like"/>
</dbReference>
<dbReference type="InterPro" id="IPR029479">
    <property type="entry name" value="Nitroreductase"/>
</dbReference>
<dbReference type="Gene3D" id="3.40.109.10">
    <property type="entry name" value="NADH Oxidase"/>
    <property type="match status" value="1"/>
</dbReference>
<reference evidence="10" key="1">
    <citation type="submission" date="2016-10" db="EMBL/GenBank/DDBJ databases">
        <authorList>
            <person name="Varghese N."/>
        </authorList>
    </citation>
    <scope>NUCLEOTIDE SEQUENCE [LARGE SCALE GENOMIC DNA]</scope>
    <source>
        <strain evidence="10">DSM 20639</strain>
    </source>
</reference>
<evidence type="ECO:0000313" key="8">
    <source>
        <dbReference type="EMBL" id="SDE26496.1"/>
    </source>
</evidence>
<dbReference type="GO" id="GO:0016491">
    <property type="term" value="F:oxidoreductase activity"/>
    <property type="evidence" value="ECO:0007669"/>
    <property type="project" value="UniProtKB-UniRule"/>
</dbReference>
<gene>
    <name evidence="9" type="primary">nfrA</name>
    <name evidence="9" type="ORF">NCTC10327_01208</name>
    <name evidence="7" type="ORF">R6G71_06650</name>
    <name evidence="8" type="ORF">SAMN05421878_1053</name>
</gene>
<keyword evidence="4 5" id="KW-0560">Oxidoreductase</keyword>
<dbReference type="EC" id="1.6.99.-" evidence="9"/>